<dbReference type="Proteomes" id="UP000663854">
    <property type="component" value="Unassembled WGS sequence"/>
</dbReference>
<dbReference type="EMBL" id="CAJOBD010003051">
    <property type="protein sequence ID" value="CAF3925551.1"/>
    <property type="molecule type" value="Genomic_DNA"/>
</dbReference>
<proteinExistence type="predicted"/>
<dbReference type="Proteomes" id="UP000663836">
    <property type="component" value="Unassembled WGS sequence"/>
</dbReference>
<dbReference type="GO" id="GO:0000139">
    <property type="term" value="C:Golgi membrane"/>
    <property type="evidence" value="ECO:0007669"/>
    <property type="project" value="TreeGrafter"/>
</dbReference>
<comment type="caution">
    <text evidence="9">The sequence shown here is derived from an EMBL/GenBank/DDBJ whole genome shotgun (WGS) entry which is preliminary data.</text>
</comment>
<dbReference type="InterPro" id="IPR016024">
    <property type="entry name" value="ARM-type_fold"/>
</dbReference>
<dbReference type="EMBL" id="CAJNOO010000184">
    <property type="protein sequence ID" value="CAF0846504.1"/>
    <property type="molecule type" value="Genomic_DNA"/>
</dbReference>
<accession>A0A819J0J6</accession>
<dbReference type="SUPFAM" id="SSF48371">
    <property type="entry name" value="ARM repeat"/>
    <property type="match status" value="1"/>
</dbReference>
<dbReference type="Proteomes" id="UP000663874">
    <property type="component" value="Unassembled WGS sequence"/>
</dbReference>
<dbReference type="GO" id="GO:0009306">
    <property type="term" value="P:protein secretion"/>
    <property type="evidence" value="ECO:0007669"/>
    <property type="project" value="TreeGrafter"/>
</dbReference>
<dbReference type="EMBL" id="CAJOBE010003658">
    <property type="protein sequence ID" value="CAF3893477.1"/>
    <property type="molecule type" value="Genomic_DNA"/>
</dbReference>
<dbReference type="OrthoDB" id="1074925at2759"/>
<gene>
    <name evidence="8" type="ORF">FNK824_LOCUS20185</name>
    <name evidence="9" type="ORF">JBS370_LOCUS22168</name>
    <name evidence="4" type="ORF">JXQ802_LOCUS11540</name>
    <name evidence="6" type="ORF">JXQ802_LOCUS11579</name>
    <name evidence="7" type="ORF">OTI717_LOCUS21855</name>
    <name evidence="3" type="ORF">PYM288_LOCUS9903</name>
    <name evidence="1" type="ORF">RFH988_LOCUS6228</name>
    <name evidence="5" type="ORF">SEV965_LOCUS8128</name>
    <name evidence="2" type="ORF">ZHD862_LOCUS7227</name>
</gene>
<evidence type="ECO:0000313" key="8">
    <source>
        <dbReference type="EMBL" id="CAF3893477.1"/>
    </source>
</evidence>
<organism evidence="9 10">
    <name type="scientific">Rotaria sordida</name>
    <dbReference type="NCBI Taxonomy" id="392033"/>
    <lineage>
        <taxon>Eukaryota</taxon>
        <taxon>Metazoa</taxon>
        <taxon>Spiralia</taxon>
        <taxon>Gnathifera</taxon>
        <taxon>Rotifera</taxon>
        <taxon>Eurotatoria</taxon>
        <taxon>Bdelloidea</taxon>
        <taxon>Philodinida</taxon>
        <taxon>Philodinidae</taxon>
        <taxon>Rotaria</taxon>
    </lineage>
</organism>
<evidence type="ECO:0000313" key="2">
    <source>
        <dbReference type="EMBL" id="CAF0897799.1"/>
    </source>
</evidence>
<evidence type="ECO:0000313" key="1">
    <source>
        <dbReference type="EMBL" id="CAF0846504.1"/>
    </source>
</evidence>
<dbReference type="Proteomes" id="UP000663882">
    <property type="component" value="Unassembled WGS sequence"/>
</dbReference>
<evidence type="ECO:0000313" key="6">
    <source>
        <dbReference type="EMBL" id="CAF0949032.1"/>
    </source>
</evidence>
<protein>
    <submittedName>
        <fullName evidence="9">Uncharacterized protein</fullName>
    </submittedName>
</protein>
<reference evidence="9" key="1">
    <citation type="submission" date="2021-02" db="EMBL/GenBank/DDBJ databases">
        <authorList>
            <person name="Nowell W R."/>
        </authorList>
    </citation>
    <scope>NUCLEOTIDE SEQUENCE</scope>
</reference>
<evidence type="ECO:0000313" key="4">
    <source>
        <dbReference type="EMBL" id="CAF0948322.1"/>
    </source>
</evidence>
<dbReference type="EMBL" id="CAJNOH010000150">
    <property type="protein sequence ID" value="CAF0908770.1"/>
    <property type="molecule type" value="Genomic_DNA"/>
</dbReference>
<name>A0A819J0J6_9BILA</name>
<dbReference type="EMBL" id="CAJNOL010000230">
    <property type="protein sequence ID" value="CAF0948322.1"/>
    <property type="molecule type" value="Genomic_DNA"/>
</dbReference>
<dbReference type="Proteomes" id="UP000663823">
    <property type="component" value="Unassembled WGS sequence"/>
</dbReference>
<dbReference type="InterPro" id="IPR017106">
    <property type="entry name" value="Coatomer_gsu"/>
</dbReference>
<dbReference type="EMBL" id="CAJNOT010000217">
    <property type="protein sequence ID" value="CAF0897799.1"/>
    <property type="molecule type" value="Genomic_DNA"/>
</dbReference>
<dbReference type="PANTHER" id="PTHR10261">
    <property type="entry name" value="COATOMER SUBUNIT GAMMA"/>
    <property type="match status" value="1"/>
</dbReference>
<dbReference type="PANTHER" id="PTHR10261:SF0">
    <property type="entry name" value="COATOMER SUBUNIT GAMMA-2"/>
    <property type="match status" value="1"/>
</dbReference>
<evidence type="ECO:0000313" key="7">
    <source>
        <dbReference type="EMBL" id="CAF3864084.1"/>
    </source>
</evidence>
<evidence type="ECO:0000313" key="3">
    <source>
        <dbReference type="EMBL" id="CAF0908770.1"/>
    </source>
</evidence>
<dbReference type="EMBL" id="CAJOAX010003617">
    <property type="protein sequence ID" value="CAF3864084.1"/>
    <property type="molecule type" value="Genomic_DNA"/>
</dbReference>
<dbReference type="GO" id="GO:0030126">
    <property type="term" value="C:COPI vesicle coat"/>
    <property type="evidence" value="ECO:0007669"/>
    <property type="project" value="TreeGrafter"/>
</dbReference>
<dbReference type="GO" id="GO:0006888">
    <property type="term" value="P:endoplasmic reticulum to Golgi vesicle-mediated transport"/>
    <property type="evidence" value="ECO:0007669"/>
    <property type="project" value="TreeGrafter"/>
</dbReference>
<dbReference type="GO" id="GO:0005783">
    <property type="term" value="C:endoplasmic reticulum"/>
    <property type="evidence" value="ECO:0007669"/>
    <property type="project" value="TreeGrafter"/>
</dbReference>
<dbReference type="GO" id="GO:0072384">
    <property type="term" value="P:organelle transport along microtubule"/>
    <property type="evidence" value="ECO:0007669"/>
    <property type="project" value="TreeGrafter"/>
</dbReference>
<sequence length="79" mass="9702">MLHEDRYECLIHLCEIIEDWKPTSLSTRILHLLDRERPLLLQRTMFDQDDEVRDRATFYYQLLNQNEKGLYSAYILNRE</sequence>
<keyword evidence="11" id="KW-1185">Reference proteome</keyword>
<evidence type="ECO:0000313" key="5">
    <source>
        <dbReference type="EMBL" id="CAF0948677.1"/>
    </source>
</evidence>
<evidence type="ECO:0000313" key="11">
    <source>
        <dbReference type="Proteomes" id="UP000663870"/>
    </source>
</evidence>
<dbReference type="Proteomes" id="UP000663870">
    <property type="component" value="Unassembled WGS sequence"/>
</dbReference>
<dbReference type="GO" id="GO:0005793">
    <property type="term" value="C:endoplasmic reticulum-Golgi intermediate compartment"/>
    <property type="evidence" value="ECO:0007669"/>
    <property type="project" value="TreeGrafter"/>
</dbReference>
<dbReference type="GO" id="GO:0006891">
    <property type="term" value="P:intra-Golgi vesicle-mediated transport"/>
    <property type="evidence" value="ECO:0007669"/>
    <property type="project" value="TreeGrafter"/>
</dbReference>
<dbReference type="AlphaFoldDB" id="A0A819J0J6"/>
<dbReference type="EMBL" id="CAJNOL010000231">
    <property type="protein sequence ID" value="CAF0949032.1"/>
    <property type="molecule type" value="Genomic_DNA"/>
</dbReference>
<evidence type="ECO:0000313" key="10">
    <source>
        <dbReference type="Proteomes" id="UP000663836"/>
    </source>
</evidence>
<dbReference type="Proteomes" id="UP000663864">
    <property type="component" value="Unassembled WGS sequence"/>
</dbReference>
<dbReference type="EMBL" id="CAJNOU010000294">
    <property type="protein sequence ID" value="CAF0948677.1"/>
    <property type="molecule type" value="Genomic_DNA"/>
</dbReference>
<evidence type="ECO:0000313" key="9">
    <source>
        <dbReference type="EMBL" id="CAF3925551.1"/>
    </source>
</evidence>
<dbReference type="Proteomes" id="UP000663889">
    <property type="component" value="Unassembled WGS sequence"/>
</dbReference>